<name>A0A9C9ELL6_UNCW3</name>
<proteinExistence type="predicted"/>
<sequence length="155" mass="18475">MNCLEIQEKIIDLVIGDLTAEDELAIREHLKKCPICREEFQFISDCIQCWSIQETEMCEYYFQDTYWDNFVMSVHEKISHEKIEKRFPFHIVIPVAASALLVGVLGYYLFFKPSPRETVEQVPSYYEYDPYNEMDELSPEQTEEFIKMINQQYGE</sequence>
<keyword evidence="1" id="KW-1133">Transmembrane helix</keyword>
<keyword evidence="1" id="KW-0472">Membrane</keyword>
<reference evidence="3" key="1">
    <citation type="journal article" date="2020" name="mSystems">
        <title>Genome- and Community-Level Interaction Insights into Carbon Utilization and Element Cycling Functions of Hydrothermarchaeota in Hydrothermal Sediment.</title>
        <authorList>
            <person name="Zhou Z."/>
            <person name="Liu Y."/>
            <person name="Xu W."/>
            <person name="Pan J."/>
            <person name="Luo Z.H."/>
            <person name="Li M."/>
        </authorList>
    </citation>
    <scope>NUCLEOTIDE SEQUENCE</scope>
    <source>
        <strain evidence="3">HyVt-388</strain>
    </source>
</reference>
<evidence type="ECO:0000313" key="3">
    <source>
        <dbReference type="EMBL" id="HEC78254.1"/>
    </source>
</evidence>
<protein>
    <submittedName>
        <fullName evidence="3">Zf-HC2 domain-containing protein</fullName>
    </submittedName>
</protein>
<organism evidence="3 4">
    <name type="scientific">candidate division WOR-3 bacterium</name>
    <dbReference type="NCBI Taxonomy" id="2052148"/>
    <lineage>
        <taxon>Bacteria</taxon>
        <taxon>Bacteria division WOR-3</taxon>
    </lineage>
</organism>
<feature type="transmembrane region" description="Helical" evidence="1">
    <location>
        <begin position="87"/>
        <end position="110"/>
    </location>
</feature>
<comment type="caution">
    <text evidence="3">The sequence shown here is derived from an EMBL/GenBank/DDBJ whole genome shotgun (WGS) entry which is preliminary data.</text>
</comment>
<dbReference type="AlphaFoldDB" id="A0A9C9ELL6"/>
<keyword evidence="1" id="KW-0812">Transmembrane</keyword>
<evidence type="ECO:0000259" key="2">
    <source>
        <dbReference type="Pfam" id="PF13490"/>
    </source>
</evidence>
<dbReference type="EMBL" id="DRIG01000039">
    <property type="protein sequence ID" value="HEC78254.1"/>
    <property type="molecule type" value="Genomic_DNA"/>
</dbReference>
<gene>
    <name evidence="3" type="ORF">ENI34_03820</name>
</gene>
<dbReference type="Pfam" id="PF13490">
    <property type="entry name" value="zf-HC2"/>
    <property type="match status" value="1"/>
</dbReference>
<evidence type="ECO:0000256" key="1">
    <source>
        <dbReference type="SAM" id="Phobius"/>
    </source>
</evidence>
<accession>A0A9C9ELL6</accession>
<evidence type="ECO:0000313" key="4">
    <source>
        <dbReference type="Proteomes" id="UP000885826"/>
    </source>
</evidence>
<dbReference type="InterPro" id="IPR027383">
    <property type="entry name" value="Znf_put"/>
</dbReference>
<dbReference type="Proteomes" id="UP000885826">
    <property type="component" value="Unassembled WGS sequence"/>
</dbReference>
<feature type="domain" description="Putative zinc-finger" evidence="2">
    <location>
        <begin position="3"/>
        <end position="37"/>
    </location>
</feature>